<proteinExistence type="predicted"/>
<dbReference type="EMBL" id="MAYH01000050">
    <property type="protein sequence ID" value="OCA68188.1"/>
    <property type="molecule type" value="Genomic_DNA"/>
</dbReference>
<reference evidence="2 3" key="1">
    <citation type="submission" date="2016-07" db="EMBL/GenBank/DDBJ databases">
        <authorList>
            <person name="Jeong J.-J."/>
            <person name="Kim D.W."/>
            <person name="Sang M.K."/>
            <person name="Choi I.-G."/>
            <person name="Kim K.D."/>
        </authorList>
    </citation>
    <scope>NUCLEOTIDE SEQUENCE [LARGE SCALE GENOMIC DNA]</scope>
    <source>
        <strain evidence="2 3">UTM-3</strain>
    </source>
</reference>
<dbReference type="AlphaFoldDB" id="A0A1B8Z998"/>
<dbReference type="Proteomes" id="UP000092651">
    <property type="component" value="Unassembled WGS sequence"/>
</dbReference>
<dbReference type="RefSeq" id="WP_065396650.1">
    <property type="nucleotide sequence ID" value="NZ_MAYH01000050.1"/>
</dbReference>
<dbReference type="OrthoDB" id="1227388at2"/>
<evidence type="ECO:0000313" key="2">
    <source>
        <dbReference type="EMBL" id="OCA68188.1"/>
    </source>
</evidence>
<organism evidence="2 3">
    <name type="scientific">Chryseobacterium artocarpi</name>
    <dbReference type="NCBI Taxonomy" id="1414727"/>
    <lineage>
        <taxon>Bacteria</taxon>
        <taxon>Pseudomonadati</taxon>
        <taxon>Bacteroidota</taxon>
        <taxon>Flavobacteriia</taxon>
        <taxon>Flavobacteriales</taxon>
        <taxon>Weeksellaceae</taxon>
        <taxon>Chryseobacterium group</taxon>
        <taxon>Chryseobacterium</taxon>
    </lineage>
</organism>
<gene>
    <name evidence="2" type="ORF">BBI01_20410</name>
</gene>
<feature type="signal peptide" evidence="1">
    <location>
        <begin position="1"/>
        <end position="18"/>
    </location>
</feature>
<keyword evidence="3" id="KW-1185">Reference proteome</keyword>
<evidence type="ECO:0000256" key="1">
    <source>
        <dbReference type="SAM" id="SignalP"/>
    </source>
</evidence>
<comment type="caution">
    <text evidence="2">The sequence shown here is derived from an EMBL/GenBank/DDBJ whole genome shotgun (WGS) entry which is preliminary data.</text>
</comment>
<feature type="chain" id="PRO_5008620240" evidence="1">
    <location>
        <begin position="19"/>
        <end position="351"/>
    </location>
</feature>
<keyword evidence="1" id="KW-0732">Signal</keyword>
<name>A0A1B8Z998_9FLAO</name>
<evidence type="ECO:0000313" key="3">
    <source>
        <dbReference type="Proteomes" id="UP000092651"/>
    </source>
</evidence>
<protein>
    <submittedName>
        <fullName evidence="2">Uncharacterized protein</fullName>
    </submittedName>
</protein>
<sequence>MKSLLILLLWVCISCKKANSLNTTNEKTSIGSTTNNTKENLYTEVLNMSKQTDYDLNKPFQKLDLNHNSLTVKIRYLSERAYISIENNKKEFVSWKPVHINFFYDTSLELAEKDIHILLKQNDPSEGYLLLPSFTEQFSTYSLYHFRKDTLNFIGIYEVSEFVKGTFSFDENSKNVYIHSSPSKKLKLNKIEQNQDEKFNNINEDIKLLDGKVEEKICQSDLKGTWAVICENELTELEINKNEGFLSLYSVNAIYINLKVEKSSNKNEYILMYASVSSQRNYYENELKIVDEDIDKNKPIGKLTVLENGKANLDWIGLYNRKKQKLEFVGKDFLLISENGGKTPLILESCK</sequence>
<accession>A0A1B8Z998</accession>